<feature type="region of interest" description="Disordered" evidence="1">
    <location>
        <begin position="60"/>
        <end position="79"/>
    </location>
</feature>
<gene>
    <name evidence="2" type="ORF">PoB_004902400</name>
</gene>
<keyword evidence="3" id="KW-1185">Reference proteome</keyword>
<accession>A0AAV4BQT2</accession>
<evidence type="ECO:0000313" key="3">
    <source>
        <dbReference type="Proteomes" id="UP000735302"/>
    </source>
</evidence>
<proteinExistence type="predicted"/>
<reference evidence="2 3" key="1">
    <citation type="journal article" date="2021" name="Elife">
        <title>Chloroplast acquisition without the gene transfer in kleptoplastic sea slugs, Plakobranchus ocellatus.</title>
        <authorList>
            <person name="Maeda T."/>
            <person name="Takahashi S."/>
            <person name="Yoshida T."/>
            <person name="Shimamura S."/>
            <person name="Takaki Y."/>
            <person name="Nagai Y."/>
            <person name="Toyoda A."/>
            <person name="Suzuki Y."/>
            <person name="Arimoto A."/>
            <person name="Ishii H."/>
            <person name="Satoh N."/>
            <person name="Nishiyama T."/>
            <person name="Hasebe M."/>
            <person name="Maruyama T."/>
            <person name="Minagawa J."/>
            <person name="Obokata J."/>
            <person name="Shigenobu S."/>
        </authorList>
    </citation>
    <scope>NUCLEOTIDE SEQUENCE [LARGE SCALE GENOMIC DNA]</scope>
</reference>
<evidence type="ECO:0000313" key="2">
    <source>
        <dbReference type="EMBL" id="GFO22519.1"/>
    </source>
</evidence>
<dbReference type="EMBL" id="BLXT01005398">
    <property type="protein sequence ID" value="GFO22519.1"/>
    <property type="molecule type" value="Genomic_DNA"/>
</dbReference>
<comment type="caution">
    <text evidence="2">The sequence shown here is derived from an EMBL/GenBank/DDBJ whole genome shotgun (WGS) entry which is preliminary data.</text>
</comment>
<protein>
    <submittedName>
        <fullName evidence="2">Uncharacterized protein</fullName>
    </submittedName>
</protein>
<dbReference type="Proteomes" id="UP000735302">
    <property type="component" value="Unassembled WGS sequence"/>
</dbReference>
<sequence>MPRAQGFVANGDPLLVTDSRSPLSNLLSFLSKSVVQSLRSHKQFGVRGWQACKRPLMASRRDCATRSARPSTKPDSFGD</sequence>
<name>A0AAV4BQT2_9GAST</name>
<organism evidence="2 3">
    <name type="scientific">Plakobranchus ocellatus</name>
    <dbReference type="NCBI Taxonomy" id="259542"/>
    <lineage>
        <taxon>Eukaryota</taxon>
        <taxon>Metazoa</taxon>
        <taxon>Spiralia</taxon>
        <taxon>Lophotrochozoa</taxon>
        <taxon>Mollusca</taxon>
        <taxon>Gastropoda</taxon>
        <taxon>Heterobranchia</taxon>
        <taxon>Euthyneura</taxon>
        <taxon>Panpulmonata</taxon>
        <taxon>Sacoglossa</taxon>
        <taxon>Placobranchoidea</taxon>
        <taxon>Plakobranchidae</taxon>
        <taxon>Plakobranchus</taxon>
    </lineage>
</organism>
<feature type="compositionally biased region" description="Polar residues" evidence="1">
    <location>
        <begin position="68"/>
        <end position="79"/>
    </location>
</feature>
<dbReference type="AlphaFoldDB" id="A0AAV4BQT2"/>
<evidence type="ECO:0000256" key="1">
    <source>
        <dbReference type="SAM" id="MobiDB-lite"/>
    </source>
</evidence>